<protein>
    <submittedName>
        <fullName evidence="1">Uncharacterized protein</fullName>
    </submittedName>
</protein>
<dbReference type="EMBL" id="CM047905">
    <property type="protein sequence ID" value="KAJ0087802.1"/>
    <property type="molecule type" value="Genomic_DNA"/>
</dbReference>
<dbReference type="Proteomes" id="UP001164250">
    <property type="component" value="Chromosome 9"/>
</dbReference>
<sequence>MAPNRTNKRLPKFFKVFIPRLSSASLKIPYAWVQHLNALPKNVVLQNQIRKIWHMKMEYADNRNETGPHVGIDIEEEEEVEEHGITDVGTDFDDDHGSDSEYNVEEEEEEEEEEAPEGTATLKQRGKRFVKMMRCETETLMQGLHHRQQQLAALLSVALSKDDSTSSSSSTINATATVTASTTAAATSIATTTTTTTTASGASNSEDEDSARLGAITSLHRLIIYPPNSVVITHSASFLSQGFSQLLTDKKFYEMRQSAAVAYGALCAVVCSIPIGSNGRQNYVMLGSMVDRFIGWALPLLSNVSAGDGTTDWLWKDYFSRFFEPHFLDIVDLLLGWALVPDLAESDRDGSHGTPQQFRRLLALLSCFSTVLQSTASGLLEMNLLEQISERISKMLPSVVGIFINGSMEVWLVKMDWGFMEVLDSLGRNITQKLRLHPNHLITGISAATYVFLLQHGNNEVVQQAESVELQISVIKTLEKLTAVEFLSNISLLNQSTDNASVDGASKKVLNGSGFRDRFSAAIVDHMKKNKELMVKALNFSSPLGVKVDQI</sequence>
<keyword evidence="2" id="KW-1185">Reference proteome</keyword>
<name>A0ACC1AMA1_9ROSI</name>
<reference evidence="2" key="1">
    <citation type="journal article" date="2023" name="G3 (Bethesda)">
        <title>Genome assembly and association tests identify interacting loci associated with vigor, precocity, and sex in interspecific pistachio rootstocks.</title>
        <authorList>
            <person name="Palmer W."/>
            <person name="Jacygrad E."/>
            <person name="Sagayaradj S."/>
            <person name="Cavanaugh K."/>
            <person name="Han R."/>
            <person name="Bertier L."/>
            <person name="Beede B."/>
            <person name="Kafkas S."/>
            <person name="Golino D."/>
            <person name="Preece J."/>
            <person name="Michelmore R."/>
        </authorList>
    </citation>
    <scope>NUCLEOTIDE SEQUENCE [LARGE SCALE GENOMIC DNA]</scope>
</reference>
<evidence type="ECO:0000313" key="1">
    <source>
        <dbReference type="EMBL" id="KAJ0087802.1"/>
    </source>
</evidence>
<accession>A0ACC1AMA1</accession>
<organism evidence="1 2">
    <name type="scientific">Pistacia atlantica</name>
    <dbReference type="NCBI Taxonomy" id="434234"/>
    <lineage>
        <taxon>Eukaryota</taxon>
        <taxon>Viridiplantae</taxon>
        <taxon>Streptophyta</taxon>
        <taxon>Embryophyta</taxon>
        <taxon>Tracheophyta</taxon>
        <taxon>Spermatophyta</taxon>
        <taxon>Magnoliopsida</taxon>
        <taxon>eudicotyledons</taxon>
        <taxon>Gunneridae</taxon>
        <taxon>Pentapetalae</taxon>
        <taxon>rosids</taxon>
        <taxon>malvids</taxon>
        <taxon>Sapindales</taxon>
        <taxon>Anacardiaceae</taxon>
        <taxon>Pistacia</taxon>
    </lineage>
</organism>
<proteinExistence type="predicted"/>
<comment type="caution">
    <text evidence="1">The sequence shown here is derived from an EMBL/GenBank/DDBJ whole genome shotgun (WGS) entry which is preliminary data.</text>
</comment>
<gene>
    <name evidence="1" type="ORF">Patl1_32980</name>
</gene>
<evidence type="ECO:0000313" key="2">
    <source>
        <dbReference type="Proteomes" id="UP001164250"/>
    </source>
</evidence>